<name>A0ABD3Q5C1_9STRA</name>
<comment type="caution">
    <text evidence="1">The sequence shown here is derived from an EMBL/GenBank/DDBJ whole genome shotgun (WGS) entry which is preliminary data.</text>
</comment>
<dbReference type="EMBL" id="JALLAZ020000420">
    <property type="protein sequence ID" value="KAL3795500.1"/>
    <property type="molecule type" value="Genomic_DNA"/>
</dbReference>
<keyword evidence="2" id="KW-1185">Reference proteome</keyword>
<accession>A0ABD3Q5C1</accession>
<dbReference type="Proteomes" id="UP001530315">
    <property type="component" value="Unassembled WGS sequence"/>
</dbReference>
<dbReference type="AlphaFoldDB" id="A0ABD3Q5C1"/>
<proteinExistence type="predicted"/>
<evidence type="ECO:0000313" key="1">
    <source>
        <dbReference type="EMBL" id="KAL3795500.1"/>
    </source>
</evidence>
<evidence type="ECO:0000313" key="2">
    <source>
        <dbReference type="Proteomes" id="UP001530315"/>
    </source>
</evidence>
<feature type="non-terminal residue" evidence="1">
    <location>
        <position position="1"/>
    </location>
</feature>
<dbReference type="Gene3D" id="1.10.510.10">
    <property type="entry name" value="Transferase(Phosphotransferase) domain 1"/>
    <property type="match status" value="1"/>
</dbReference>
<gene>
    <name evidence="1" type="ORF">ACHAW5_001854</name>
</gene>
<dbReference type="InterPro" id="IPR011009">
    <property type="entry name" value="Kinase-like_dom_sf"/>
</dbReference>
<sequence>IGPRTSSLTSCSARAQPEVFRARHKAHGRHRRRQGHFERRGDEQADKIMSEIDILSKFRSFLVQGGIMSAGGRPSQRDVDSHGILRWRIRVDLIGRPAGGFFAMPEECIRAACAGIKEICHRDIKCGNVLLTNDGHVKLADFGRVKRRPRSPIRQLESGNVGFHSLLLQEGSSERSDSALLTGHPMHADFENCGYGRSGYERAAEMCAARSPGLPALASFMERMRSPLENVKKLREWGLRRS</sequence>
<dbReference type="PROSITE" id="PS00108">
    <property type="entry name" value="PROTEIN_KINASE_ST"/>
    <property type="match status" value="1"/>
</dbReference>
<dbReference type="InterPro" id="IPR008271">
    <property type="entry name" value="Ser/Thr_kinase_AS"/>
</dbReference>
<evidence type="ECO:0008006" key="3">
    <source>
        <dbReference type="Google" id="ProtNLM"/>
    </source>
</evidence>
<protein>
    <recommendedName>
        <fullName evidence="3">Protein kinase domain-containing protein</fullName>
    </recommendedName>
</protein>
<reference evidence="1 2" key="1">
    <citation type="submission" date="2024-10" db="EMBL/GenBank/DDBJ databases">
        <title>Updated reference genomes for cyclostephanoid diatoms.</title>
        <authorList>
            <person name="Roberts W.R."/>
            <person name="Alverson A.J."/>
        </authorList>
    </citation>
    <scope>NUCLEOTIDE SEQUENCE [LARGE SCALE GENOMIC DNA]</scope>
    <source>
        <strain evidence="1 2">AJA276-08</strain>
    </source>
</reference>
<organism evidence="1 2">
    <name type="scientific">Stephanodiscus triporus</name>
    <dbReference type="NCBI Taxonomy" id="2934178"/>
    <lineage>
        <taxon>Eukaryota</taxon>
        <taxon>Sar</taxon>
        <taxon>Stramenopiles</taxon>
        <taxon>Ochrophyta</taxon>
        <taxon>Bacillariophyta</taxon>
        <taxon>Coscinodiscophyceae</taxon>
        <taxon>Thalassiosirophycidae</taxon>
        <taxon>Stephanodiscales</taxon>
        <taxon>Stephanodiscaceae</taxon>
        <taxon>Stephanodiscus</taxon>
    </lineage>
</organism>
<dbReference type="SUPFAM" id="SSF56112">
    <property type="entry name" value="Protein kinase-like (PK-like)"/>
    <property type="match status" value="1"/>
</dbReference>